<dbReference type="GO" id="GO:0005509">
    <property type="term" value="F:calcium ion binding"/>
    <property type="evidence" value="ECO:0007669"/>
    <property type="project" value="InterPro"/>
</dbReference>
<sequence length="478" mass="49690">MTMPTKAEHRISKADAVQRGGPSAPVDEPAPALGGGAPDGVVSGSAHADLIDPHYLDSDGDRIDGSDAMHGGAQDDQVLAGAGDDTVLSGAGDDEIHAGSGDDLVDGGSGDDALFGDGGDDTLLGNRGDDILEGDAGNDLLDGGAGDDILHGGEGSDTLLGGEGDDFLSGDAGGDLIDGGAGDDTIRGGAGADILKGGSGDDRIVGGDGGDMMLGGAGDDLFIGGTAGDMIDGGDGYDRLDLSDSGRFTIRYDTHDPESGEVTFRNADGDATGTLVFRDIEQVVPCFTPGTLIATPKGEVPVEGLRPGDRVITRDNGLQEIRWISAKPMPWAALAANPHLKPVLIRQGSLGNGLPERDMLVSPNHRMLVANDRTALYFDEHEVLVSAKHLVTGRDVQAVDSVGTTYIHFMFDQHQVVLSNGAWSESFQPGDYSLRGVGNAQRTELYELFPELRSEEGLAAYASARRTLRRHEARLLLR</sequence>
<dbReference type="PRINTS" id="PR00313">
    <property type="entry name" value="CABNDNGRPT"/>
</dbReference>
<dbReference type="EMBL" id="PZKG01000002">
    <property type="protein sequence ID" value="PTE23593.1"/>
    <property type="molecule type" value="Genomic_DNA"/>
</dbReference>
<evidence type="ECO:0000256" key="1">
    <source>
        <dbReference type="ARBA" id="ARBA00004613"/>
    </source>
</evidence>
<feature type="compositionally biased region" description="Basic and acidic residues" evidence="3">
    <location>
        <begin position="1"/>
        <end position="13"/>
    </location>
</feature>
<evidence type="ECO:0000313" key="6">
    <source>
        <dbReference type="Proteomes" id="UP000241010"/>
    </source>
</evidence>
<dbReference type="GO" id="GO:0005576">
    <property type="term" value="C:extracellular region"/>
    <property type="evidence" value="ECO:0007669"/>
    <property type="project" value="UniProtKB-SubCell"/>
</dbReference>
<evidence type="ECO:0000256" key="2">
    <source>
        <dbReference type="ARBA" id="ARBA00022525"/>
    </source>
</evidence>
<dbReference type="OrthoDB" id="6305173at2"/>
<proteinExistence type="predicted"/>
<dbReference type="Pfam" id="PF13403">
    <property type="entry name" value="Hint_2"/>
    <property type="match status" value="1"/>
</dbReference>
<dbReference type="InterPro" id="IPR018511">
    <property type="entry name" value="Hemolysin-typ_Ca-bd_CS"/>
</dbReference>
<dbReference type="PROSITE" id="PS00330">
    <property type="entry name" value="HEMOLYSIN_CALCIUM"/>
    <property type="match status" value="5"/>
</dbReference>
<evidence type="ECO:0000256" key="3">
    <source>
        <dbReference type="SAM" id="MobiDB-lite"/>
    </source>
</evidence>
<dbReference type="SUPFAM" id="SSF51120">
    <property type="entry name" value="beta-Roll"/>
    <property type="match status" value="1"/>
</dbReference>
<keyword evidence="6" id="KW-1185">Reference proteome</keyword>
<reference evidence="5 6" key="1">
    <citation type="submission" date="2018-03" db="EMBL/GenBank/DDBJ databases">
        <title>Cereibacter changlensis.</title>
        <authorList>
            <person name="Meyer T.E."/>
            <person name="Miller S."/>
            <person name="Lodha T."/>
            <person name="Gandham S."/>
            <person name="Chintalapati S."/>
            <person name="Chintalapati V.R."/>
        </authorList>
    </citation>
    <scope>NUCLEOTIDE SEQUENCE [LARGE SCALE GENOMIC DNA]</scope>
    <source>
        <strain evidence="5 6">JA139</strain>
    </source>
</reference>
<dbReference type="InterPro" id="IPR001343">
    <property type="entry name" value="Hemolysn_Ca-bd"/>
</dbReference>
<dbReference type="Gene3D" id="2.170.16.10">
    <property type="entry name" value="Hedgehog/Intein (Hint) domain"/>
    <property type="match status" value="1"/>
</dbReference>
<evidence type="ECO:0000259" key="4">
    <source>
        <dbReference type="Pfam" id="PF13403"/>
    </source>
</evidence>
<dbReference type="Gene3D" id="2.150.10.10">
    <property type="entry name" value="Serralysin-like metalloprotease, C-terminal"/>
    <property type="match status" value="3"/>
</dbReference>
<dbReference type="InterPro" id="IPR011049">
    <property type="entry name" value="Serralysin-like_metalloprot_C"/>
</dbReference>
<organism evidence="5 6">
    <name type="scientific">Cereibacter changlensis JA139</name>
    <dbReference type="NCBI Taxonomy" id="1188249"/>
    <lineage>
        <taxon>Bacteria</taxon>
        <taxon>Pseudomonadati</taxon>
        <taxon>Pseudomonadota</taxon>
        <taxon>Alphaproteobacteria</taxon>
        <taxon>Rhodobacterales</taxon>
        <taxon>Paracoccaceae</taxon>
        <taxon>Cereibacter</taxon>
    </lineage>
</organism>
<dbReference type="InterPro" id="IPR036844">
    <property type="entry name" value="Hint_dom_sf"/>
</dbReference>
<keyword evidence="2" id="KW-0964">Secreted</keyword>
<comment type="caution">
    <text evidence="5">The sequence shown here is derived from an EMBL/GenBank/DDBJ whole genome shotgun (WGS) entry which is preliminary data.</text>
</comment>
<dbReference type="Pfam" id="PF00353">
    <property type="entry name" value="HemolysinCabind"/>
    <property type="match status" value="3"/>
</dbReference>
<dbReference type="PANTHER" id="PTHR38340:SF1">
    <property type="entry name" value="S-LAYER PROTEIN"/>
    <property type="match status" value="1"/>
</dbReference>
<dbReference type="Proteomes" id="UP000241010">
    <property type="component" value="Unassembled WGS sequence"/>
</dbReference>
<feature type="region of interest" description="Disordered" evidence="3">
    <location>
        <begin position="1"/>
        <end position="120"/>
    </location>
</feature>
<evidence type="ECO:0000313" key="5">
    <source>
        <dbReference type="EMBL" id="PTE23593.1"/>
    </source>
</evidence>
<name>A0A2T4K0Q1_9RHOB</name>
<dbReference type="SUPFAM" id="SSF51294">
    <property type="entry name" value="Hedgehog/intein (Hint) domain"/>
    <property type="match status" value="1"/>
</dbReference>
<dbReference type="InterPro" id="IPR028992">
    <property type="entry name" value="Hedgehog/Intein_dom"/>
</dbReference>
<gene>
    <name evidence="5" type="ORF">C5F48_00815</name>
</gene>
<feature type="domain" description="Hedgehog/Intein (Hint)" evidence="4">
    <location>
        <begin position="285"/>
        <end position="431"/>
    </location>
</feature>
<feature type="compositionally biased region" description="Basic and acidic residues" evidence="3">
    <location>
        <begin position="49"/>
        <end position="67"/>
    </location>
</feature>
<protein>
    <submittedName>
        <fullName evidence="5">Type I secretion protein</fullName>
    </submittedName>
</protein>
<dbReference type="AlphaFoldDB" id="A0A2T4K0Q1"/>
<accession>A0A2T4K0Q1</accession>
<dbReference type="PANTHER" id="PTHR38340">
    <property type="entry name" value="S-LAYER PROTEIN"/>
    <property type="match status" value="1"/>
</dbReference>
<dbReference type="InterPro" id="IPR050557">
    <property type="entry name" value="RTX_toxin/Mannuronan_C5-epim"/>
</dbReference>
<feature type="region of interest" description="Disordered" evidence="3">
    <location>
        <begin position="143"/>
        <end position="165"/>
    </location>
</feature>
<comment type="subcellular location">
    <subcellularLocation>
        <location evidence="1">Secreted</location>
    </subcellularLocation>
</comment>
<feature type="compositionally biased region" description="Low complexity" evidence="3">
    <location>
        <begin position="111"/>
        <end position="120"/>
    </location>
</feature>